<dbReference type="PANTHER" id="PTHR48098:SF1">
    <property type="entry name" value="DIACYLGLYCEROL ACYLTRANSFERASE_MYCOLYLTRANSFERASE AG85A"/>
    <property type="match status" value="1"/>
</dbReference>
<feature type="chain" id="PRO_5030852585" evidence="1">
    <location>
        <begin position="30"/>
        <end position="404"/>
    </location>
</feature>
<sequence>MRGRKTKQFSRLLPILLCAGAATAHPAQAQNASCQKPWFTPQAPPVQSVEVLPDGRVTFRLCAPQAHDVLATSSDAGEVIPMGFPVGTPQGLALTRDDTGLWSGTTAKPFKPGPYRYAFRVDGVRTADPYAQAFSRTRYGIEAVLEVPGSQFQAWDASLPHGAVASVDYWSASLKAKRRAHVYTPPGYEKGGSQRYPVLYLVHGAGDNDESWTGIGHANQILDRLIAAGKVKPMIVVMPDGHTPDAARAIDFHAHDFGDDLTRDLIPLIDRTYRSTPTADARAMAGLSMGGSHAIREGLTRPGTFHWIGIFSMGVGIGSQTGVDPKRIEEYATENAAALKQAGRDMHLVYFAMGREDFLYASVKPTREVFDRFGIAHVYHESEGGHTWMNWRDYLADFAPRLFK</sequence>
<dbReference type="InterPro" id="IPR000801">
    <property type="entry name" value="Esterase-like"/>
</dbReference>
<dbReference type="EMBL" id="JACIDX010000003">
    <property type="protein sequence ID" value="MBB3954195.1"/>
    <property type="molecule type" value="Genomic_DNA"/>
</dbReference>
<dbReference type="SUPFAM" id="SSF53474">
    <property type="entry name" value="alpha/beta-Hydrolases"/>
    <property type="match status" value="1"/>
</dbReference>
<dbReference type="GO" id="GO:0016747">
    <property type="term" value="F:acyltransferase activity, transferring groups other than amino-acyl groups"/>
    <property type="evidence" value="ECO:0007669"/>
    <property type="project" value="TreeGrafter"/>
</dbReference>
<evidence type="ECO:0000313" key="2">
    <source>
        <dbReference type="EMBL" id="MBB3954195.1"/>
    </source>
</evidence>
<dbReference type="InterPro" id="IPR014756">
    <property type="entry name" value="Ig_E-set"/>
</dbReference>
<dbReference type="Pfam" id="PF00756">
    <property type="entry name" value="Esterase"/>
    <property type="match status" value="1"/>
</dbReference>
<dbReference type="SUPFAM" id="SSF81296">
    <property type="entry name" value="E set domains"/>
    <property type="match status" value="1"/>
</dbReference>
<comment type="caution">
    <text evidence="2">The sequence shown here is derived from an EMBL/GenBank/DDBJ whole genome shotgun (WGS) entry which is preliminary data.</text>
</comment>
<dbReference type="PANTHER" id="PTHR48098">
    <property type="entry name" value="ENTEROCHELIN ESTERASE-RELATED"/>
    <property type="match status" value="1"/>
</dbReference>
<dbReference type="Gene3D" id="2.60.40.10">
    <property type="entry name" value="Immunoglobulins"/>
    <property type="match status" value="1"/>
</dbReference>
<dbReference type="AlphaFoldDB" id="A0A7W6CEW7"/>
<evidence type="ECO:0000256" key="1">
    <source>
        <dbReference type="SAM" id="SignalP"/>
    </source>
</evidence>
<gene>
    <name evidence="2" type="ORF">GGR38_001122</name>
</gene>
<accession>A0A7W6CEW7</accession>
<feature type="signal peptide" evidence="1">
    <location>
        <begin position="1"/>
        <end position="29"/>
    </location>
</feature>
<dbReference type="InterPro" id="IPR029058">
    <property type="entry name" value="AB_hydrolase_fold"/>
</dbReference>
<name>A0A7W6CEW7_9SPHN</name>
<keyword evidence="1" id="KW-0732">Signal</keyword>
<dbReference type="RefSeq" id="WP_183623508.1">
    <property type="nucleotide sequence ID" value="NZ_JACIDX010000003.1"/>
</dbReference>
<evidence type="ECO:0000313" key="3">
    <source>
        <dbReference type="Proteomes" id="UP000548867"/>
    </source>
</evidence>
<keyword evidence="3" id="KW-1185">Reference proteome</keyword>
<protein>
    <submittedName>
        <fullName evidence="2">Enterochelin esterase family protein</fullName>
    </submittedName>
</protein>
<organism evidence="2 3">
    <name type="scientific">Novosphingobium sediminicola</name>
    <dbReference type="NCBI Taxonomy" id="563162"/>
    <lineage>
        <taxon>Bacteria</taxon>
        <taxon>Pseudomonadati</taxon>
        <taxon>Pseudomonadota</taxon>
        <taxon>Alphaproteobacteria</taxon>
        <taxon>Sphingomonadales</taxon>
        <taxon>Sphingomonadaceae</taxon>
        <taxon>Novosphingobium</taxon>
    </lineage>
</organism>
<reference evidence="2 3" key="1">
    <citation type="submission" date="2020-08" db="EMBL/GenBank/DDBJ databases">
        <title>Genomic Encyclopedia of Type Strains, Phase IV (KMG-IV): sequencing the most valuable type-strain genomes for metagenomic binning, comparative biology and taxonomic classification.</title>
        <authorList>
            <person name="Goeker M."/>
        </authorList>
    </citation>
    <scope>NUCLEOTIDE SEQUENCE [LARGE SCALE GENOMIC DNA]</scope>
    <source>
        <strain evidence="2 3">DSM 27057</strain>
    </source>
</reference>
<dbReference type="InterPro" id="IPR013783">
    <property type="entry name" value="Ig-like_fold"/>
</dbReference>
<dbReference type="InterPro" id="IPR050583">
    <property type="entry name" value="Mycobacterial_A85_antigen"/>
</dbReference>
<proteinExistence type="predicted"/>
<dbReference type="Proteomes" id="UP000548867">
    <property type="component" value="Unassembled WGS sequence"/>
</dbReference>
<dbReference type="Gene3D" id="3.40.50.1820">
    <property type="entry name" value="alpha/beta hydrolase"/>
    <property type="match status" value="1"/>
</dbReference>